<dbReference type="Proteomes" id="UP000005239">
    <property type="component" value="Unassembled WGS sequence"/>
</dbReference>
<reference evidence="9" key="2">
    <citation type="submission" date="2022-06" db="UniProtKB">
        <authorList>
            <consortium name="EnsemblMetazoa"/>
        </authorList>
    </citation>
    <scope>IDENTIFICATION</scope>
    <source>
        <strain evidence="9">PS312</strain>
    </source>
</reference>
<keyword evidence="7" id="KW-0446">Lipid-binding</keyword>
<name>A0A8R1Z6W6_PRIPA</name>
<evidence type="ECO:0000256" key="8">
    <source>
        <dbReference type="SAM" id="SignalP"/>
    </source>
</evidence>
<evidence type="ECO:0000256" key="4">
    <source>
        <dbReference type="ARBA" id="ARBA00022525"/>
    </source>
</evidence>
<keyword evidence="6" id="KW-0175">Coiled coil</keyword>
<organism evidence="9 10">
    <name type="scientific">Pristionchus pacificus</name>
    <name type="common">Parasitic nematode worm</name>
    <dbReference type="NCBI Taxonomy" id="54126"/>
    <lineage>
        <taxon>Eukaryota</taxon>
        <taxon>Metazoa</taxon>
        <taxon>Ecdysozoa</taxon>
        <taxon>Nematoda</taxon>
        <taxon>Chromadorea</taxon>
        <taxon>Rhabditida</taxon>
        <taxon>Rhabditina</taxon>
        <taxon>Diplogasteromorpha</taxon>
        <taxon>Diplogasteroidea</taxon>
        <taxon>Neodiplogasteridae</taxon>
        <taxon>Pristionchus</taxon>
    </lineage>
</organism>
<evidence type="ECO:0000256" key="2">
    <source>
        <dbReference type="ARBA" id="ARBA00006648"/>
    </source>
</evidence>
<proteinExistence type="inferred from homology"/>
<dbReference type="GO" id="GO:0008289">
    <property type="term" value="F:lipid binding"/>
    <property type="evidence" value="ECO:0007669"/>
    <property type="project" value="UniProtKB-KW"/>
</dbReference>
<comment type="subcellular location">
    <subcellularLocation>
        <location evidence="1">Secreted</location>
    </subcellularLocation>
</comment>
<protein>
    <recommendedName>
        <fullName evidence="3">Fatty-acid and retinol-binding protein 1</fullName>
    </recommendedName>
</protein>
<keyword evidence="4" id="KW-0964">Secreted</keyword>
<dbReference type="EnsemblMetazoa" id="PPA47196.1">
    <property type="protein sequence ID" value="PPA47196.1"/>
    <property type="gene ID" value="WBGene00305068"/>
</dbReference>
<dbReference type="Gene3D" id="1.20.120.1100">
    <property type="match status" value="1"/>
</dbReference>
<evidence type="ECO:0000256" key="6">
    <source>
        <dbReference type="ARBA" id="ARBA00023054"/>
    </source>
</evidence>
<dbReference type="GO" id="GO:0005576">
    <property type="term" value="C:extracellular region"/>
    <property type="evidence" value="ECO:0007669"/>
    <property type="project" value="UniProtKB-SubCell"/>
</dbReference>
<keyword evidence="5 8" id="KW-0732">Signal</keyword>
<dbReference type="PANTHER" id="PTHR31418">
    <property type="entry name" value="FATTY-ACID AND RETINOL-BINDING PROTEIN 1"/>
    <property type="match status" value="1"/>
</dbReference>
<evidence type="ECO:0000313" key="10">
    <source>
        <dbReference type="Proteomes" id="UP000005239"/>
    </source>
</evidence>
<evidence type="ECO:0000256" key="7">
    <source>
        <dbReference type="ARBA" id="ARBA00023121"/>
    </source>
</evidence>
<dbReference type="InterPro" id="IPR008632">
    <property type="entry name" value="Gp-FAR-1"/>
</dbReference>
<dbReference type="PANTHER" id="PTHR31418:SF7">
    <property type="entry name" value="FATTY-ACID AND RETINOL-BINDING PROTEIN 1"/>
    <property type="match status" value="1"/>
</dbReference>
<comment type="similarity">
    <text evidence="2">Belongs to the fatty-acid and retinol-binding protein (FARBP) family.</text>
</comment>
<evidence type="ECO:0000256" key="1">
    <source>
        <dbReference type="ARBA" id="ARBA00004613"/>
    </source>
</evidence>
<feature type="chain" id="PRO_5035749782" description="Fatty-acid and retinol-binding protein 1" evidence="8">
    <location>
        <begin position="17"/>
        <end position="208"/>
    </location>
</feature>
<accession>A0A8R1Z6W6</accession>
<gene>
    <name evidence="9" type="primary">WBGene00305068</name>
</gene>
<sequence>MRSVLLVVFLVAGCSGAPHTTAQHQLIRDTEEANKLGLTLEQYSEKCSVDTNDFMLTDGEKADMNTEAAAVRKAGPPRFSDKSEVMSALKKHMYKTHAILQKRLAIMEKALKDMDEKSKQFFHTVGDSFLEVIVTVSRATQHELENPFELFHKFGKQIKKAFTDYDALPQSSKDAIEKRFCIRSSFRIMDTTGKLSQLLAIAKAGLKY</sequence>
<evidence type="ECO:0000313" key="9">
    <source>
        <dbReference type="EnsemblMetazoa" id="PPA47196.1"/>
    </source>
</evidence>
<feature type="signal peptide" evidence="8">
    <location>
        <begin position="1"/>
        <end position="16"/>
    </location>
</feature>
<keyword evidence="10" id="KW-1185">Reference proteome</keyword>
<reference evidence="10" key="1">
    <citation type="journal article" date="2008" name="Nat. Genet.">
        <title>The Pristionchus pacificus genome provides a unique perspective on nematode lifestyle and parasitism.</title>
        <authorList>
            <person name="Dieterich C."/>
            <person name="Clifton S.W."/>
            <person name="Schuster L.N."/>
            <person name="Chinwalla A."/>
            <person name="Delehaunty K."/>
            <person name="Dinkelacker I."/>
            <person name="Fulton L."/>
            <person name="Fulton R."/>
            <person name="Godfrey J."/>
            <person name="Minx P."/>
            <person name="Mitreva M."/>
            <person name="Roeseler W."/>
            <person name="Tian H."/>
            <person name="Witte H."/>
            <person name="Yang S.P."/>
            <person name="Wilson R.K."/>
            <person name="Sommer R.J."/>
        </authorList>
    </citation>
    <scope>NUCLEOTIDE SEQUENCE [LARGE SCALE GENOMIC DNA]</scope>
    <source>
        <strain evidence="10">PS312</strain>
    </source>
</reference>
<dbReference type="AlphaFoldDB" id="A0A8R1Z6W6"/>
<evidence type="ECO:0000256" key="5">
    <source>
        <dbReference type="ARBA" id="ARBA00022729"/>
    </source>
</evidence>
<evidence type="ECO:0000256" key="3">
    <source>
        <dbReference type="ARBA" id="ARBA00017453"/>
    </source>
</evidence>